<sequence length="59" mass="7047">MNDCKITEFNGIEIDTEKVQKILKKLIIKEKTNIKTKQHNDGEMVKYIKKMIEEEVECY</sequence>
<comment type="caution">
    <text evidence="1">The sequence shown here is derived from an EMBL/GenBank/DDBJ whole genome shotgun (WGS) entry which is preliminary data.</text>
</comment>
<proteinExistence type="predicted"/>
<dbReference type="EMBL" id="LGYO01000024">
    <property type="protein sequence ID" value="KNZ41727.1"/>
    <property type="molecule type" value="Genomic_DNA"/>
</dbReference>
<dbReference type="Proteomes" id="UP000036873">
    <property type="component" value="Unassembled WGS sequence"/>
</dbReference>
<evidence type="ECO:0000313" key="1">
    <source>
        <dbReference type="EMBL" id="KNZ41727.1"/>
    </source>
</evidence>
<dbReference type="STRING" id="52689.AKG39_10390"/>
<reference evidence="2" key="1">
    <citation type="submission" date="2015-07" db="EMBL/GenBank/DDBJ databases">
        <title>Draft genome sequence of Acetobacterium bakii DSM 8293, a potential psychrophilic chemical producer through syngas fermentation.</title>
        <authorList>
            <person name="Song Y."/>
            <person name="Hwang S."/>
            <person name="Cho B.-K."/>
        </authorList>
    </citation>
    <scope>NUCLEOTIDE SEQUENCE [LARGE SCALE GENOMIC DNA]</scope>
    <source>
        <strain evidence="2">DSM 8239</strain>
    </source>
</reference>
<dbReference type="AlphaFoldDB" id="A0A0L6U048"/>
<keyword evidence="2" id="KW-1185">Reference proteome</keyword>
<evidence type="ECO:0000313" key="2">
    <source>
        <dbReference type="Proteomes" id="UP000036873"/>
    </source>
</evidence>
<organism evidence="1 2">
    <name type="scientific">Acetobacterium bakii</name>
    <dbReference type="NCBI Taxonomy" id="52689"/>
    <lineage>
        <taxon>Bacteria</taxon>
        <taxon>Bacillati</taxon>
        <taxon>Bacillota</taxon>
        <taxon>Clostridia</taxon>
        <taxon>Eubacteriales</taxon>
        <taxon>Eubacteriaceae</taxon>
        <taxon>Acetobacterium</taxon>
    </lineage>
</organism>
<accession>A0A0L6U048</accession>
<gene>
    <name evidence="1" type="ORF">AKG39_10390</name>
</gene>
<dbReference type="RefSeq" id="WP_050740331.1">
    <property type="nucleotide sequence ID" value="NZ_LGYO01000024.1"/>
</dbReference>
<name>A0A0L6U048_9FIRM</name>
<protein>
    <submittedName>
        <fullName evidence="1">Uncharacterized protein</fullName>
    </submittedName>
</protein>